<organism evidence="2 3">
    <name type="scientific">Alosa alosa</name>
    <name type="common">allis shad</name>
    <dbReference type="NCBI Taxonomy" id="278164"/>
    <lineage>
        <taxon>Eukaryota</taxon>
        <taxon>Metazoa</taxon>
        <taxon>Chordata</taxon>
        <taxon>Craniata</taxon>
        <taxon>Vertebrata</taxon>
        <taxon>Euteleostomi</taxon>
        <taxon>Actinopterygii</taxon>
        <taxon>Neopterygii</taxon>
        <taxon>Teleostei</taxon>
        <taxon>Clupei</taxon>
        <taxon>Clupeiformes</taxon>
        <taxon>Clupeoidei</taxon>
        <taxon>Clupeidae</taxon>
        <taxon>Alosa</taxon>
    </lineage>
</organism>
<dbReference type="AlphaFoldDB" id="A0AAV6FUP9"/>
<name>A0AAV6FUP9_9TELE</name>
<evidence type="ECO:0000256" key="1">
    <source>
        <dbReference type="SAM" id="MobiDB-lite"/>
    </source>
</evidence>
<sequence length="188" mass="20992">MPPQGVGWQEEDKHSGQLQGGYQVSDGLLQFVASTHRWPEKERQEEQKQEDQSHAVREATDCYIKRGCTHQRHFVFLQGDPTSTCLVPPSGFSMYQPPLPSHVFAVRPYHRSIPPSAKTVLRIEPPFSQGWPSEGNGCLTLQIPLLISLLCRLRMHNRWTSSSILFGGLLDLQNCGTSELAPGKAAVC</sequence>
<keyword evidence="3" id="KW-1185">Reference proteome</keyword>
<reference evidence="2" key="1">
    <citation type="submission" date="2020-10" db="EMBL/GenBank/DDBJ databases">
        <title>Chromosome-scale genome assembly of the Allis shad, Alosa alosa.</title>
        <authorList>
            <person name="Margot Z."/>
            <person name="Christophe K."/>
            <person name="Cabau C."/>
            <person name="Louis A."/>
            <person name="Berthelot C."/>
            <person name="Parey E."/>
            <person name="Roest Crollius H."/>
            <person name="Montfort J."/>
            <person name="Robinson-Rechavi M."/>
            <person name="Bucao C."/>
            <person name="Bouchez O."/>
            <person name="Gislard M."/>
            <person name="Lluch J."/>
            <person name="Milhes M."/>
            <person name="Lampietro C."/>
            <person name="Lopez Roques C."/>
            <person name="Donnadieu C."/>
            <person name="Braasch I."/>
            <person name="Desvignes T."/>
            <person name="Postlethwait J."/>
            <person name="Bobe J."/>
            <person name="Guiguen Y."/>
        </authorList>
    </citation>
    <scope>NUCLEOTIDE SEQUENCE</scope>
    <source>
        <strain evidence="2">M-15738</strain>
        <tissue evidence="2">Blood</tissue>
    </source>
</reference>
<accession>A0AAV6FUP9</accession>
<protein>
    <submittedName>
        <fullName evidence="2">Uncharacterized protein</fullName>
    </submittedName>
</protein>
<evidence type="ECO:0000313" key="2">
    <source>
        <dbReference type="EMBL" id="KAG5266184.1"/>
    </source>
</evidence>
<dbReference type="Proteomes" id="UP000823561">
    <property type="component" value="Chromosome 19"/>
</dbReference>
<comment type="caution">
    <text evidence="2">The sequence shown here is derived from an EMBL/GenBank/DDBJ whole genome shotgun (WGS) entry which is preliminary data.</text>
</comment>
<proteinExistence type="predicted"/>
<evidence type="ECO:0000313" key="3">
    <source>
        <dbReference type="Proteomes" id="UP000823561"/>
    </source>
</evidence>
<feature type="region of interest" description="Disordered" evidence="1">
    <location>
        <begin position="1"/>
        <end position="21"/>
    </location>
</feature>
<gene>
    <name evidence="2" type="ORF">AALO_G00250710</name>
</gene>
<dbReference type="EMBL" id="JADWDJ010000019">
    <property type="protein sequence ID" value="KAG5266184.1"/>
    <property type="molecule type" value="Genomic_DNA"/>
</dbReference>